<dbReference type="PANTHER" id="PTHR46082:SF6">
    <property type="entry name" value="AAA+ ATPASE DOMAIN-CONTAINING PROTEIN-RELATED"/>
    <property type="match status" value="1"/>
</dbReference>
<evidence type="ECO:0000313" key="2">
    <source>
        <dbReference type="EMBL" id="CAK9110704.1"/>
    </source>
</evidence>
<dbReference type="Pfam" id="PF13424">
    <property type="entry name" value="TPR_12"/>
    <property type="match status" value="1"/>
</dbReference>
<proteinExistence type="predicted"/>
<gene>
    <name evidence="2" type="ORF">CCMP2556_LOCUS51438</name>
</gene>
<keyword evidence="3" id="KW-1185">Reference proteome</keyword>
<sequence length="400" mass="44770">MARVGSVDFTASYHGPHQRAAYWREVINRETWEHAFHPLNERLPRPSYKDMKSTAQDHQSRPVEILRNSFHVGRDDLGMSYLDGRQRPIGFPKADRRPETVLLEPIPTGQVPLMTSTLPWSLRAHRTSGAKQMAATLSSIRGETDFGRSDRVPTIRAPAYSNQLAGYASLVLSCETVPKTANLFRPGAVPSGAVLRTDSEHLTPRWAPLTGPARRRCGPVGALGRLGMKGRAAAAVDRRRKKSSSFSKDPAARYGSVYSTVSAMEEWQKQMKELENQIKDMSERHGPLHAKTLTLMNQLAQVHREANTWEEAIQVYHEVHDGCKKALGEAHPYTLASLSNLGNCLFEMDRLEEAKPLLEETLQKQSHLRGEKHLETLQTAHNLALLLEEQGNLEQVDGLV</sequence>
<reference evidence="2 3" key="1">
    <citation type="submission" date="2024-02" db="EMBL/GenBank/DDBJ databases">
        <authorList>
            <person name="Chen Y."/>
            <person name="Shah S."/>
            <person name="Dougan E. K."/>
            <person name="Thang M."/>
            <person name="Chan C."/>
        </authorList>
    </citation>
    <scope>NUCLEOTIDE SEQUENCE [LARGE SCALE GENOMIC DNA]</scope>
</reference>
<protein>
    <recommendedName>
        <fullName evidence="4">Kinesin light chain</fullName>
    </recommendedName>
</protein>
<dbReference type="PANTHER" id="PTHR46082">
    <property type="entry name" value="ATP/GTP-BINDING PROTEIN-RELATED"/>
    <property type="match status" value="1"/>
</dbReference>
<organism evidence="2 3">
    <name type="scientific">Durusdinium trenchii</name>
    <dbReference type="NCBI Taxonomy" id="1381693"/>
    <lineage>
        <taxon>Eukaryota</taxon>
        <taxon>Sar</taxon>
        <taxon>Alveolata</taxon>
        <taxon>Dinophyceae</taxon>
        <taxon>Suessiales</taxon>
        <taxon>Symbiodiniaceae</taxon>
        <taxon>Durusdinium</taxon>
    </lineage>
</organism>
<dbReference type="EMBL" id="CAXAMN010027428">
    <property type="protein sequence ID" value="CAK9110704.1"/>
    <property type="molecule type" value="Genomic_DNA"/>
</dbReference>
<dbReference type="InterPro" id="IPR053137">
    <property type="entry name" value="NLR-like"/>
</dbReference>
<evidence type="ECO:0000313" key="3">
    <source>
        <dbReference type="Proteomes" id="UP001642484"/>
    </source>
</evidence>
<feature type="coiled-coil region" evidence="1">
    <location>
        <begin position="257"/>
        <end position="284"/>
    </location>
</feature>
<dbReference type="Proteomes" id="UP001642484">
    <property type="component" value="Unassembled WGS sequence"/>
</dbReference>
<comment type="caution">
    <text evidence="2">The sequence shown here is derived from an EMBL/GenBank/DDBJ whole genome shotgun (WGS) entry which is preliminary data.</text>
</comment>
<dbReference type="Gene3D" id="1.25.40.10">
    <property type="entry name" value="Tetratricopeptide repeat domain"/>
    <property type="match status" value="1"/>
</dbReference>
<name>A0ABP0SEP6_9DINO</name>
<keyword evidence="1" id="KW-0175">Coiled coil</keyword>
<accession>A0ABP0SEP6</accession>
<evidence type="ECO:0000256" key="1">
    <source>
        <dbReference type="SAM" id="Coils"/>
    </source>
</evidence>
<dbReference type="SUPFAM" id="SSF48452">
    <property type="entry name" value="TPR-like"/>
    <property type="match status" value="1"/>
</dbReference>
<dbReference type="InterPro" id="IPR011990">
    <property type="entry name" value="TPR-like_helical_dom_sf"/>
</dbReference>
<evidence type="ECO:0008006" key="4">
    <source>
        <dbReference type="Google" id="ProtNLM"/>
    </source>
</evidence>